<dbReference type="PANTHER" id="PTHR43117:SF4">
    <property type="entry name" value="OSMOPROTECTANT IMPORT ATP-BINDING PROTEIN OSMV"/>
    <property type="match status" value="1"/>
</dbReference>
<protein>
    <submittedName>
        <fullName evidence="6">ATP-binding cassette domain-containing protein</fullName>
    </submittedName>
</protein>
<dbReference type="InterPro" id="IPR027417">
    <property type="entry name" value="P-loop_NTPase"/>
</dbReference>
<comment type="caution">
    <text evidence="6">The sequence shown here is derived from an EMBL/GenBank/DDBJ whole genome shotgun (WGS) entry which is preliminary data.</text>
</comment>
<dbReference type="PROSITE" id="PS50893">
    <property type="entry name" value="ABC_TRANSPORTER_2"/>
    <property type="match status" value="1"/>
</dbReference>
<evidence type="ECO:0000259" key="5">
    <source>
        <dbReference type="PROSITE" id="PS50893"/>
    </source>
</evidence>
<dbReference type="SMART" id="SM00382">
    <property type="entry name" value="AAA"/>
    <property type="match status" value="1"/>
</dbReference>
<dbReference type="EMBL" id="VUMT01000013">
    <property type="protein sequence ID" value="MSS64143.1"/>
    <property type="molecule type" value="Genomic_DNA"/>
</dbReference>
<dbReference type="Pfam" id="PF00005">
    <property type="entry name" value="ABC_tran"/>
    <property type="match status" value="1"/>
</dbReference>
<dbReference type="SUPFAM" id="SSF52540">
    <property type="entry name" value="P-loop containing nucleoside triphosphate hydrolases"/>
    <property type="match status" value="1"/>
</dbReference>
<dbReference type="InterPro" id="IPR003593">
    <property type="entry name" value="AAA+_ATPase"/>
</dbReference>
<accession>A0A6L5Y211</accession>
<evidence type="ECO:0000256" key="1">
    <source>
        <dbReference type="ARBA" id="ARBA00005417"/>
    </source>
</evidence>
<keyword evidence="2" id="KW-0813">Transport</keyword>
<keyword evidence="7" id="KW-1185">Reference proteome</keyword>
<dbReference type="GO" id="GO:0016887">
    <property type="term" value="F:ATP hydrolysis activity"/>
    <property type="evidence" value="ECO:0007669"/>
    <property type="project" value="InterPro"/>
</dbReference>
<reference evidence="6 7" key="1">
    <citation type="submission" date="2019-08" db="EMBL/GenBank/DDBJ databases">
        <title>In-depth cultivation of the pig gut microbiome towards novel bacterial diversity and tailored functional studies.</title>
        <authorList>
            <person name="Wylensek D."/>
            <person name="Hitch T.C.A."/>
            <person name="Clavel T."/>
        </authorList>
    </citation>
    <scope>NUCLEOTIDE SEQUENCE [LARGE SCALE GENOMIC DNA]</scope>
    <source>
        <strain evidence="6 7">WCA-693-APC-MOT-I</strain>
    </source>
</reference>
<dbReference type="Gene3D" id="3.40.50.300">
    <property type="entry name" value="P-loop containing nucleotide triphosphate hydrolases"/>
    <property type="match status" value="1"/>
</dbReference>
<organism evidence="6 7">
    <name type="scientific">Velocimicrobium porci</name>
    <dbReference type="NCBI Taxonomy" id="2606634"/>
    <lineage>
        <taxon>Bacteria</taxon>
        <taxon>Bacillati</taxon>
        <taxon>Bacillota</taxon>
        <taxon>Clostridia</taxon>
        <taxon>Lachnospirales</taxon>
        <taxon>Lachnospiraceae</taxon>
        <taxon>Velocimicrobium</taxon>
    </lineage>
</organism>
<evidence type="ECO:0000313" key="7">
    <source>
        <dbReference type="Proteomes" id="UP000482209"/>
    </source>
</evidence>
<evidence type="ECO:0000256" key="2">
    <source>
        <dbReference type="ARBA" id="ARBA00022448"/>
    </source>
</evidence>
<dbReference type="PANTHER" id="PTHR43117">
    <property type="entry name" value="OSMOPROTECTANT IMPORT ATP-BINDING PROTEIN OSMV"/>
    <property type="match status" value="1"/>
</dbReference>
<gene>
    <name evidence="6" type="ORF">FYJ58_09685</name>
</gene>
<evidence type="ECO:0000313" key="6">
    <source>
        <dbReference type="EMBL" id="MSS64143.1"/>
    </source>
</evidence>
<dbReference type="GO" id="GO:0005524">
    <property type="term" value="F:ATP binding"/>
    <property type="evidence" value="ECO:0007669"/>
    <property type="project" value="UniProtKB-KW"/>
</dbReference>
<dbReference type="Proteomes" id="UP000482209">
    <property type="component" value="Unassembled WGS sequence"/>
</dbReference>
<feature type="domain" description="ABC transporter" evidence="5">
    <location>
        <begin position="1"/>
        <end position="232"/>
    </location>
</feature>
<evidence type="ECO:0000256" key="3">
    <source>
        <dbReference type="ARBA" id="ARBA00022741"/>
    </source>
</evidence>
<evidence type="ECO:0000256" key="4">
    <source>
        <dbReference type="ARBA" id="ARBA00022840"/>
    </source>
</evidence>
<sequence length="247" mass="27772">MKELTLFGGKNKYGESEFFSQITMKRGELYSIVGNTGSGKSRLIKDIEQLAQGDSVTRRKVFLDGKLIPMEKRMEISSRLVAHLGQNMRFIIDTTVGEFLQLHAQCREKLVDISKVLCLANQITPEKIEQKMNLNLLSGGQTRALMIADIAIICDSPIVLIDEIENAGIDKEEALEVLLGHDKLVLVVTHDLHTALMASKRIVMEHGAVKVIVERSPEEKQLFEQLSSEYQIQKKRQTMLRAGGIIR</sequence>
<name>A0A6L5Y211_9FIRM</name>
<keyword evidence="4 6" id="KW-0067">ATP-binding</keyword>
<keyword evidence="3" id="KW-0547">Nucleotide-binding</keyword>
<dbReference type="RefSeq" id="WP_328597835.1">
    <property type="nucleotide sequence ID" value="NZ_VUMT01000013.1"/>
</dbReference>
<comment type="similarity">
    <text evidence="1">Belongs to the ABC transporter superfamily.</text>
</comment>
<proteinExistence type="inferred from homology"/>
<dbReference type="AlphaFoldDB" id="A0A6L5Y211"/>
<dbReference type="InterPro" id="IPR003439">
    <property type="entry name" value="ABC_transporter-like_ATP-bd"/>
</dbReference>